<evidence type="ECO:0000313" key="2">
    <source>
        <dbReference type="EMBL" id="JAE38139.1"/>
    </source>
</evidence>
<feature type="region of interest" description="Disordered" evidence="1">
    <location>
        <begin position="18"/>
        <end position="54"/>
    </location>
</feature>
<protein>
    <submittedName>
        <fullName evidence="2">Uncharacterized protein</fullName>
    </submittedName>
</protein>
<reference evidence="2" key="2">
    <citation type="journal article" date="2015" name="Data Brief">
        <title>Shoot transcriptome of the giant reed, Arundo donax.</title>
        <authorList>
            <person name="Barrero R.A."/>
            <person name="Guerrero F.D."/>
            <person name="Moolhuijzen P."/>
            <person name="Goolsby J.A."/>
            <person name="Tidwell J."/>
            <person name="Bellgard S.E."/>
            <person name="Bellgard M.I."/>
        </authorList>
    </citation>
    <scope>NUCLEOTIDE SEQUENCE</scope>
    <source>
        <tissue evidence="2">Shoot tissue taken approximately 20 cm above the soil surface</tissue>
    </source>
</reference>
<evidence type="ECO:0000256" key="1">
    <source>
        <dbReference type="SAM" id="MobiDB-lite"/>
    </source>
</evidence>
<sequence>MIFSLEFKKEKVVIKEGGRRQCKQSMDEDSDLHSEGASEEFGVTRESRSEAKYI</sequence>
<accession>A0A0A9HVN0</accession>
<name>A0A0A9HVN0_ARUDO</name>
<dbReference type="EMBL" id="GBRH01159757">
    <property type="protein sequence ID" value="JAE38139.1"/>
    <property type="molecule type" value="Transcribed_RNA"/>
</dbReference>
<organism evidence="2">
    <name type="scientific">Arundo donax</name>
    <name type="common">Giant reed</name>
    <name type="synonym">Donax arundinaceus</name>
    <dbReference type="NCBI Taxonomy" id="35708"/>
    <lineage>
        <taxon>Eukaryota</taxon>
        <taxon>Viridiplantae</taxon>
        <taxon>Streptophyta</taxon>
        <taxon>Embryophyta</taxon>
        <taxon>Tracheophyta</taxon>
        <taxon>Spermatophyta</taxon>
        <taxon>Magnoliopsida</taxon>
        <taxon>Liliopsida</taxon>
        <taxon>Poales</taxon>
        <taxon>Poaceae</taxon>
        <taxon>PACMAD clade</taxon>
        <taxon>Arundinoideae</taxon>
        <taxon>Arundineae</taxon>
        <taxon>Arundo</taxon>
    </lineage>
</organism>
<dbReference type="AlphaFoldDB" id="A0A0A9HVN0"/>
<proteinExistence type="predicted"/>
<feature type="compositionally biased region" description="Basic and acidic residues" evidence="1">
    <location>
        <begin position="31"/>
        <end position="54"/>
    </location>
</feature>
<reference evidence="2" key="1">
    <citation type="submission" date="2014-09" db="EMBL/GenBank/DDBJ databases">
        <authorList>
            <person name="Magalhaes I.L.F."/>
            <person name="Oliveira U."/>
            <person name="Santos F.R."/>
            <person name="Vidigal T.H.D.A."/>
            <person name="Brescovit A.D."/>
            <person name="Santos A.J."/>
        </authorList>
    </citation>
    <scope>NUCLEOTIDE SEQUENCE</scope>
    <source>
        <tissue evidence="2">Shoot tissue taken approximately 20 cm above the soil surface</tissue>
    </source>
</reference>